<keyword evidence="3" id="KW-0576">Peroxisome</keyword>
<comment type="similarity">
    <text evidence="2">Belongs to the ATP-dependent AMP-binding enzyme family.</text>
</comment>
<dbReference type="Gene3D" id="2.30.38.10">
    <property type="entry name" value="Luciferase, Domain 3"/>
    <property type="match status" value="1"/>
</dbReference>
<dbReference type="Gene3D" id="3.30.300.30">
    <property type="match status" value="1"/>
</dbReference>
<proteinExistence type="inferred from homology"/>
<evidence type="ECO:0000259" key="4">
    <source>
        <dbReference type="Pfam" id="PF00501"/>
    </source>
</evidence>
<dbReference type="InterPro" id="IPR000873">
    <property type="entry name" value="AMP-dep_synth/lig_dom"/>
</dbReference>
<dbReference type="GO" id="GO:0005777">
    <property type="term" value="C:peroxisome"/>
    <property type="evidence" value="ECO:0007669"/>
    <property type="project" value="UniProtKB-SubCell"/>
</dbReference>
<sequence>MPFKSLFPPVPLETQPYGERMLDVLWRHGAANPTKKAMICAENPQFSVTYHDLYHGSLSVAAFLETKGFKKGDVLLTVLPNSWEIEAIWIGAALRGVIFSGANPFYGSYEIEKQMQDSGAKMVFCDDKSHEKVYNAAKKMGNVKIVVAQLWDRTKKIPTSLPGDYINFEEVLAAKPNVLTKAANIDVKKDLLMLPYSSGTTGAPKGVMISHEQFSTMVTITSSHTAKHIYGALNPNRDVAAENILLSLPFCFIYGGAMLQMSLVLGQTVVVMHHFDEEVYLRSIQDYKVHFLFLFPPLIVMFANSPKVDKYDLSSVEAGFSSGAPASVDICYKALNRLPNFKRIDQAFGMTETTGACALPMIDNTRTVTAYSGCLLPNFEVKTVGPDGQEKGPGEPGELLIRSPAVMLGYHGRPEATANAVVDGWYKTGDIARVDEKGHIYIVGRLKELIKSQSLPVSPTELENVLHSHPGIADAGVIGIPLKDGDEAPFAFIVRKNSNLSKEEINEFINGKVAEYKRLRGGIKFVDAIPKSATGKILRNALKDMYENGK</sequence>
<feature type="domain" description="AMP-binding enzyme C-terminal" evidence="5">
    <location>
        <begin position="461"/>
        <end position="536"/>
    </location>
</feature>
<dbReference type="WBParaSite" id="Pan_g1851.t1">
    <property type="protein sequence ID" value="Pan_g1851.t1"/>
    <property type="gene ID" value="Pan_g1851"/>
</dbReference>
<reference evidence="7" key="2">
    <citation type="submission" date="2020-10" db="UniProtKB">
        <authorList>
            <consortium name="WormBaseParasite"/>
        </authorList>
    </citation>
    <scope>IDENTIFICATION</scope>
</reference>
<evidence type="ECO:0000256" key="2">
    <source>
        <dbReference type="ARBA" id="ARBA00006432"/>
    </source>
</evidence>
<dbReference type="Pfam" id="PF13193">
    <property type="entry name" value="AMP-binding_C"/>
    <property type="match status" value="1"/>
</dbReference>
<dbReference type="Gene3D" id="3.40.50.980">
    <property type="match status" value="2"/>
</dbReference>
<dbReference type="InterPro" id="IPR025110">
    <property type="entry name" value="AMP-bd_C"/>
</dbReference>
<evidence type="ECO:0000256" key="1">
    <source>
        <dbReference type="ARBA" id="ARBA00004275"/>
    </source>
</evidence>
<feature type="domain" description="AMP-dependent synthetase/ligase" evidence="4">
    <location>
        <begin position="26"/>
        <end position="411"/>
    </location>
</feature>
<accession>A0A7E4VAA0</accession>
<keyword evidence="6" id="KW-1185">Reference proteome</keyword>
<evidence type="ECO:0000313" key="6">
    <source>
        <dbReference type="Proteomes" id="UP000492821"/>
    </source>
</evidence>
<dbReference type="PANTHER" id="PTHR24096:SF422">
    <property type="entry name" value="BCDNA.GH02901"/>
    <property type="match status" value="1"/>
</dbReference>
<evidence type="ECO:0000313" key="7">
    <source>
        <dbReference type="WBParaSite" id="Pan_g1851.t1"/>
    </source>
</evidence>
<evidence type="ECO:0000259" key="5">
    <source>
        <dbReference type="Pfam" id="PF13193"/>
    </source>
</evidence>
<reference evidence="6" key="1">
    <citation type="journal article" date="2013" name="Genetics">
        <title>The draft genome and transcriptome of Panagrellus redivivus are shaped by the harsh demands of a free-living lifestyle.</title>
        <authorList>
            <person name="Srinivasan J."/>
            <person name="Dillman A.R."/>
            <person name="Macchietto M.G."/>
            <person name="Heikkinen L."/>
            <person name="Lakso M."/>
            <person name="Fracchia K.M."/>
            <person name="Antoshechkin I."/>
            <person name="Mortazavi A."/>
            <person name="Wong G."/>
            <person name="Sternberg P.W."/>
        </authorList>
    </citation>
    <scope>NUCLEOTIDE SEQUENCE [LARGE SCALE GENOMIC DNA]</scope>
    <source>
        <strain evidence="6">MT8872</strain>
    </source>
</reference>
<dbReference type="FunFam" id="3.30.300.30:FF:000007">
    <property type="entry name" value="4-coumarate--CoA ligase 2"/>
    <property type="match status" value="1"/>
</dbReference>
<dbReference type="AlphaFoldDB" id="A0A7E4VAA0"/>
<dbReference type="GO" id="GO:0016405">
    <property type="term" value="F:CoA-ligase activity"/>
    <property type="evidence" value="ECO:0007669"/>
    <property type="project" value="TreeGrafter"/>
</dbReference>
<organism evidence="6 7">
    <name type="scientific">Panagrellus redivivus</name>
    <name type="common">Microworm</name>
    <dbReference type="NCBI Taxonomy" id="6233"/>
    <lineage>
        <taxon>Eukaryota</taxon>
        <taxon>Metazoa</taxon>
        <taxon>Ecdysozoa</taxon>
        <taxon>Nematoda</taxon>
        <taxon>Chromadorea</taxon>
        <taxon>Rhabditida</taxon>
        <taxon>Tylenchina</taxon>
        <taxon>Panagrolaimomorpha</taxon>
        <taxon>Panagrolaimoidea</taxon>
        <taxon>Panagrolaimidae</taxon>
        <taxon>Panagrellus</taxon>
    </lineage>
</organism>
<dbReference type="Proteomes" id="UP000492821">
    <property type="component" value="Unassembled WGS sequence"/>
</dbReference>
<dbReference type="InterPro" id="IPR045851">
    <property type="entry name" value="AMP-bd_C_sf"/>
</dbReference>
<evidence type="ECO:0000256" key="3">
    <source>
        <dbReference type="ARBA" id="ARBA00023140"/>
    </source>
</evidence>
<dbReference type="Pfam" id="PF00501">
    <property type="entry name" value="AMP-binding"/>
    <property type="match status" value="1"/>
</dbReference>
<comment type="subcellular location">
    <subcellularLocation>
        <location evidence="1">Peroxisome</location>
    </subcellularLocation>
</comment>
<dbReference type="PANTHER" id="PTHR24096">
    <property type="entry name" value="LONG-CHAIN-FATTY-ACID--COA LIGASE"/>
    <property type="match status" value="1"/>
</dbReference>
<dbReference type="PROSITE" id="PS00455">
    <property type="entry name" value="AMP_BINDING"/>
    <property type="match status" value="1"/>
</dbReference>
<protein>
    <submittedName>
        <fullName evidence="7">AMP-binding domain-containing protein</fullName>
    </submittedName>
</protein>
<dbReference type="SUPFAM" id="SSF56801">
    <property type="entry name" value="Acetyl-CoA synthetase-like"/>
    <property type="match status" value="1"/>
</dbReference>
<name>A0A7E4VAA0_PANRE</name>
<dbReference type="InterPro" id="IPR020845">
    <property type="entry name" value="AMP-binding_CS"/>
</dbReference>